<evidence type="ECO:0000256" key="5">
    <source>
        <dbReference type="SAM" id="MobiDB-lite"/>
    </source>
</evidence>
<evidence type="ECO:0000256" key="4">
    <source>
        <dbReference type="ARBA" id="ARBA00022729"/>
    </source>
</evidence>
<evidence type="ECO:0000259" key="7">
    <source>
        <dbReference type="PROSITE" id="PS50983"/>
    </source>
</evidence>
<evidence type="ECO:0000256" key="1">
    <source>
        <dbReference type="ARBA" id="ARBA00004196"/>
    </source>
</evidence>
<dbReference type="PROSITE" id="PS50983">
    <property type="entry name" value="FE_B12_PBP"/>
    <property type="match status" value="1"/>
</dbReference>
<feature type="domain" description="Fe/B12 periplasmic-binding" evidence="7">
    <location>
        <begin position="75"/>
        <end position="331"/>
    </location>
</feature>
<dbReference type="SUPFAM" id="SSF53807">
    <property type="entry name" value="Helical backbone' metal receptor"/>
    <property type="match status" value="1"/>
</dbReference>
<dbReference type="EMBL" id="CP045851">
    <property type="protein sequence ID" value="QGG94410.1"/>
    <property type="molecule type" value="Genomic_DNA"/>
</dbReference>
<gene>
    <name evidence="8" type="ORF">GH723_04430</name>
</gene>
<protein>
    <submittedName>
        <fullName evidence="8">ABC transporter substrate-binding protein</fullName>
    </submittedName>
</protein>
<feature type="region of interest" description="Disordered" evidence="5">
    <location>
        <begin position="22"/>
        <end position="54"/>
    </location>
</feature>
<organism evidence="8 9">
    <name type="scientific">Actinomarinicola tropica</name>
    <dbReference type="NCBI Taxonomy" id="2789776"/>
    <lineage>
        <taxon>Bacteria</taxon>
        <taxon>Bacillati</taxon>
        <taxon>Actinomycetota</taxon>
        <taxon>Acidimicrobiia</taxon>
        <taxon>Acidimicrobiales</taxon>
        <taxon>Iamiaceae</taxon>
        <taxon>Actinomarinicola</taxon>
    </lineage>
</organism>
<dbReference type="InterPro" id="IPR033870">
    <property type="entry name" value="FatB"/>
</dbReference>
<feature type="compositionally biased region" description="Acidic residues" evidence="5">
    <location>
        <begin position="39"/>
        <end position="53"/>
    </location>
</feature>
<sequence>MRRYRPLALILALLLLAAACGDDSDTADDDSSATTEADASGEEGTEDDGDAEEASGTVTIEHYSGTDEVPTDPETVVVMDTGVALSLLDLGIAIDGLGVAGTVPDELADIESVGTAFEPDYEAINALEPDLIIVATRSSATYPDMSEIAPTVDLTPAEDVDYLEALRARHESIGEIFGVEDEVAERFDAIDARVEEIAAQTGEAGDALILMTSGAEVTAYGPGSRFGLVHDLLGYGAADESLSDEATHGEAVSFEFILEAAPDVMFVIDRSAAIGEEGEAAEQVLDNELVGQTPAWSDDRVVYVDSFAWYITSNSLPGIEQILDDVESSLP</sequence>
<keyword evidence="9" id="KW-1185">Reference proteome</keyword>
<comment type="subcellular location">
    <subcellularLocation>
        <location evidence="1">Cell envelope</location>
    </subcellularLocation>
</comment>
<feature type="chain" id="PRO_5038756042" evidence="6">
    <location>
        <begin position="22"/>
        <end position="331"/>
    </location>
</feature>
<evidence type="ECO:0000313" key="9">
    <source>
        <dbReference type="Proteomes" id="UP000334019"/>
    </source>
</evidence>
<comment type="similarity">
    <text evidence="2">Belongs to the bacterial solute-binding protein 8 family.</text>
</comment>
<dbReference type="PANTHER" id="PTHR30532:SF28">
    <property type="entry name" value="PETROBACTIN-BINDING PROTEIN YCLQ"/>
    <property type="match status" value="1"/>
</dbReference>
<dbReference type="RefSeq" id="WP_153758516.1">
    <property type="nucleotide sequence ID" value="NZ_CP045851.1"/>
</dbReference>
<reference evidence="8 9" key="1">
    <citation type="submission" date="2019-11" db="EMBL/GenBank/DDBJ databases">
        <authorList>
            <person name="He Y."/>
        </authorList>
    </citation>
    <scope>NUCLEOTIDE SEQUENCE [LARGE SCALE GENOMIC DNA]</scope>
    <source>
        <strain evidence="8 9">SCSIO 58843</strain>
    </source>
</reference>
<proteinExistence type="inferred from homology"/>
<feature type="signal peptide" evidence="6">
    <location>
        <begin position="1"/>
        <end position="21"/>
    </location>
</feature>
<dbReference type="PROSITE" id="PS51257">
    <property type="entry name" value="PROKAR_LIPOPROTEIN"/>
    <property type="match status" value="1"/>
</dbReference>
<feature type="compositionally biased region" description="Acidic residues" evidence="5">
    <location>
        <begin position="22"/>
        <end position="31"/>
    </location>
</feature>
<dbReference type="PANTHER" id="PTHR30532">
    <property type="entry name" value="IRON III DICITRATE-BINDING PERIPLASMIC PROTEIN"/>
    <property type="match status" value="1"/>
</dbReference>
<dbReference type="GO" id="GO:0030288">
    <property type="term" value="C:outer membrane-bounded periplasmic space"/>
    <property type="evidence" value="ECO:0007669"/>
    <property type="project" value="TreeGrafter"/>
</dbReference>
<dbReference type="AlphaFoldDB" id="A0A5Q2RKM8"/>
<evidence type="ECO:0000313" key="8">
    <source>
        <dbReference type="EMBL" id="QGG94410.1"/>
    </source>
</evidence>
<evidence type="ECO:0000256" key="3">
    <source>
        <dbReference type="ARBA" id="ARBA00022448"/>
    </source>
</evidence>
<dbReference type="InterPro" id="IPR002491">
    <property type="entry name" value="ABC_transptr_periplasmic_BD"/>
</dbReference>
<evidence type="ECO:0000256" key="6">
    <source>
        <dbReference type="SAM" id="SignalP"/>
    </source>
</evidence>
<dbReference type="InterPro" id="IPR051313">
    <property type="entry name" value="Bact_iron-sidero_bind"/>
</dbReference>
<accession>A0A5Q2RKM8</accession>
<keyword evidence="3" id="KW-0813">Transport</keyword>
<dbReference type="GO" id="GO:1901678">
    <property type="term" value="P:iron coordination entity transport"/>
    <property type="evidence" value="ECO:0007669"/>
    <property type="project" value="UniProtKB-ARBA"/>
</dbReference>
<dbReference type="KEGG" id="atq:GH723_04430"/>
<keyword evidence="4 6" id="KW-0732">Signal</keyword>
<name>A0A5Q2RKM8_9ACTN</name>
<dbReference type="Pfam" id="PF01497">
    <property type="entry name" value="Peripla_BP_2"/>
    <property type="match status" value="1"/>
</dbReference>
<dbReference type="Gene3D" id="3.40.50.1980">
    <property type="entry name" value="Nitrogenase molybdenum iron protein domain"/>
    <property type="match status" value="2"/>
</dbReference>
<dbReference type="Proteomes" id="UP000334019">
    <property type="component" value="Chromosome"/>
</dbReference>
<evidence type="ECO:0000256" key="2">
    <source>
        <dbReference type="ARBA" id="ARBA00008814"/>
    </source>
</evidence>
<dbReference type="CDD" id="cd01140">
    <property type="entry name" value="FatB"/>
    <property type="match status" value="1"/>
</dbReference>